<name>A0A833VL98_9POAL</name>
<feature type="chain" id="PRO_5032594335" evidence="1">
    <location>
        <begin position="23"/>
        <end position="103"/>
    </location>
</feature>
<evidence type="ECO:0000313" key="2">
    <source>
        <dbReference type="EMBL" id="KAF3331095.1"/>
    </source>
</evidence>
<keyword evidence="3" id="KW-1185">Reference proteome</keyword>
<comment type="caution">
    <text evidence="2">The sequence shown here is derived from an EMBL/GenBank/DDBJ whole genome shotgun (WGS) entry which is preliminary data.</text>
</comment>
<proteinExistence type="predicted"/>
<evidence type="ECO:0000313" key="3">
    <source>
        <dbReference type="Proteomes" id="UP000623129"/>
    </source>
</evidence>
<keyword evidence="1" id="KW-0732">Signal</keyword>
<accession>A0A833VL98</accession>
<dbReference type="PANTHER" id="PTHR34672:SF17">
    <property type="entry name" value="POLLEN-SPECIFIC ARABINOGALACTA PROTEIN BAN102"/>
    <property type="match status" value="1"/>
</dbReference>
<dbReference type="EMBL" id="SWLB01000013">
    <property type="protein sequence ID" value="KAF3331095.1"/>
    <property type="molecule type" value="Genomic_DNA"/>
</dbReference>
<gene>
    <name evidence="2" type="ORF">FCM35_KLT04449</name>
</gene>
<dbReference type="PANTHER" id="PTHR34672">
    <property type="entry name" value="POLLEN-SPECIFIC ARABINOGALACTA PROTEIN BAN102"/>
    <property type="match status" value="1"/>
</dbReference>
<dbReference type="Proteomes" id="UP000623129">
    <property type="component" value="Unassembled WGS sequence"/>
</dbReference>
<protein>
    <submittedName>
        <fullName evidence="2">Uncharacterized protein</fullName>
    </submittedName>
</protein>
<dbReference type="InterPro" id="IPR044702">
    <property type="entry name" value="AGP23/40"/>
</dbReference>
<sequence length="103" mass="10871">MEMKKIACAVLVVAASATMAFAADAPAPAPGKSDSFAIAPAVGAALGASVLWRGRALTYCHNTARIIILLQGGAWFSGTDMKHYIIHDMLEIRRMRGAQEVIG</sequence>
<organism evidence="2 3">
    <name type="scientific">Carex littledalei</name>
    <dbReference type="NCBI Taxonomy" id="544730"/>
    <lineage>
        <taxon>Eukaryota</taxon>
        <taxon>Viridiplantae</taxon>
        <taxon>Streptophyta</taxon>
        <taxon>Embryophyta</taxon>
        <taxon>Tracheophyta</taxon>
        <taxon>Spermatophyta</taxon>
        <taxon>Magnoliopsida</taxon>
        <taxon>Liliopsida</taxon>
        <taxon>Poales</taxon>
        <taxon>Cyperaceae</taxon>
        <taxon>Cyperoideae</taxon>
        <taxon>Cariceae</taxon>
        <taxon>Carex</taxon>
        <taxon>Carex subgen. Euthyceras</taxon>
    </lineage>
</organism>
<dbReference type="AlphaFoldDB" id="A0A833VL98"/>
<evidence type="ECO:0000256" key="1">
    <source>
        <dbReference type="SAM" id="SignalP"/>
    </source>
</evidence>
<feature type="signal peptide" evidence="1">
    <location>
        <begin position="1"/>
        <end position="22"/>
    </location>
</feature>
<reference evidence="2" key="1">
    <citation type="submission" date="2020-01" db="EMBL/GenBank/DDBJ databases">
        <title>Genome sequence of Kobresia littledalei, the first chromosome-level genome in the family Cyperaceae.</title>
        <authorList>
            <person name="Qu G."/>
        </authorList>
    </citation>
    <scope>NUCLEOTIDE SEQUENCE</scope>
    <source>
        <strain evidence="2">C.B.Clarke</strain>
        <tissue evidence="2">Leaf</tissue>
    </source>
</reference>